<dbReference type="KEGG" id="nhm:NHE_0001"/>
<name>X5H2T9_9RICK</name>
<dbReference type="GO" id="GO:0006783">
    <property type="term" value="P:heme biosynthetic process"/>
    <property type="evidence" value="ECO:0007669"/>
    <property type="project" value="TreeGrafter"/>
</dbReference>
<evidence type="ECO:0000313" key="2">
    <source>
        <dbReference type="EMBL" id="AHX10978.1"/>
    </source>
</evidence>
<dbReference type="Gene3D" id="3.20.20.210">
    <property type="match status" value="1"/>
</dbReference>
<sequence>MCDSPEIAAEITMQPIKRFDFDAAIIFSDILVLPRALGCNIEVKKDIGPVIETIDKVESLNYDEFAKKISGTLDAIRITRGLLSKEKKLIGFAGGPWTIALYIIEGKWDKTFLKTKSFINKRYSDFKNIIDILTDATISYLKKQIECGADIIQIFESFASAASFTEFEEFIIEPTKKIVSSIDVPVIGFPKGAGASYLNYVRDTSVDIISTDYSLSLDWIVQNLQQYATIQGNLDPYLLAFNKDKALYQTGKILDSLSGEDFIFNLGHGIYKETPIANIESVLDKIRSKN</sequence>
<dbReference type="Pfam" id="PF01208">
    <property type="entry name" value="URO-D"/>
    <property type="match status" value="1"/>
</dbReference>
<feature type="domain" description="Uroporphyrinogen decarboxylase (URO-D)" evidence="1">
    <location>
        <begin position="90"/>
        <end position="106"/>
    </location>
</feature>
<dbReference type="GO" id="GO:0004853">
    <property type="term" value="F:uroporphyrinogen decarboxylase activity"/>
    <property type="evidence" value="ECO:0007669"/>
    <property type="project" value="InterPro"/>
</dbReference>
<organism evidence="2 3">
    <name type="scientific">Neorickettsia helminthoeca str. Oregon</name>
    <dbReference type="NCBI Taxonomy" id="1286528"/>
    <lineage>
        <taxon>Bacteria</taxon>
        <taxon>Pseudomonadati</taxon>
        <taxon>Pseudomonadota</taxon>
        <taxon>Alphaproteobacteria</taxon>
        <taxon>Rickettsiales</taxon>
        <taxon>Anaplasmataceae</taxon>
        <taxon>Neorickettsia</taxon>
    </lineage>
</organism>
<dbReference type="InterPro" id="IPR000257">
    <property type="entry name" value="Uroporphyrinogen_deCOase"/>
</dbReference>
<dbReference type="STRING" id="1286528.NHE_0001"/>
<dbReference type="SUPFAM" id="SSF51726">
    <property type="entry name" value="UROD/MetE-like"/>
    <property type="match status" value="1"/>
</dbReference>
<dbReference type="HOGENOM" id="CLU_040933_0_0_5"/>
<accession>X5H2T9</accession>
<dbReference type="PANTHER" id="PTHR21091">
    <property type="entry name" value="METHYLTETRAHYDROFOLATE:HOMOCYSTEINE METHYLTRANSFERASE RELATED"/>
    <property type="match status" value="1"/>
</dbReference>
<evidence type="ECO:0000313" key="3">
    <source>
        <dbReference type="Proteomes" id="UP000023755"/>
    </source>
</evidence>
<keyword evidence="3" id="KW-1185">Reference proteome</keyword>
<dbReference type="Proteomes" id="UP000023755">
    <property type="component" value="Chromosome"/>
</dbReference>
<gene>
    <name evidence="2" type="ORF">NHE_0001</name>
</gene>
<proteinExistence type="predicted"/>
<dbReference type="InterPro" id="IPR038071">
    <property type="entry name" value="UROD/MetE-like_sf"/>
</dbReference>
<dbReference type="PANTHER" id="PTHR21091:SF169">
    <property type="entry name" value="UROPORPHYRINOGEN DECARBOXYLASE"/>
    <property type="match status" value="1"/>
</dbReference>
<dbReference type="AlphaFoldDB" id="X5H2T9"/>
<dbReference type="PROSITE" id="PS00907">
    <property type="entry name" value="UROD_2"/>
    <property type="match status" value="1"/>
</dbReference>
<dbReference type="EMBL" id="CP007481">
    <property type="protein sequence ID" value="AHX10978.1"/>
    <property type="molecule type" value="Genomic_DNA"/>
</dbReference>
<dbReference type="GO" id="GO:0005829">
    <property type="term" value="C:cytosol"/>
    <property type="evidence" value="ECO:0007669"/>
    <property type="project" value="TreeGrafter"/>
</dbReference>
<reference evidence="2 3" key="1">
    <citation type="submission" date="2014-03" db="EMBL/GenBank/DDBJ databases">
        <title>Sequencing and Comparison of Genomes and Transcriptome Profiles of Human Ehrlichiosis Agents.</title>
        <authorList>
            <person name="Lin M."/>
            <person name="Daugherty S.C."/>
            <person name="Nagaraj S."/>
            <person name="Cheng Z."/>
            <person name="Xiong Q."/>
            <person name="Lin F.-Y."/>
            <person name="Sengamalay N."/>
            <person name="Ott S."/>
            <person name="Godinez A."/>
            <person name="Tallon L.J."/>
            <person name="Sadzewicz L."/>
            <person name="Fraser C.M."/>
            <person name="Dunning Hotopp J.C."/>
            <person name="Rikihisa Y."/>
        </authorList>
    </citation>
    <scope>NUCLEOTIDE SEQUENCE [LARGE SCALE GENOMIC DNA]</scope>
    <source>
        <strain evidence="2 3">Oregon</strain>
    </source>
</reference>
<evidence type="ECO:0000259" key="1">
    <source>
        <dbReference type="PROSITE" id="PS00907"/>
    </source>
</evidence>
<protein>
    <submittedName>
        <fullName evidence="2">Uroporphyrinogen decarboxylase family protein</fullName>
    </submittedName>
</protein>